<dbReference type="InterPro" id="IPR050755">
    <property type="entry name" value="TRAFAC_YlqF/YawG_RiboMat"/>
</dbReference>
<feature type="compositionally biased region" description="Basic and acidic residues" evidence="8">
    <location>
        <begin position="478"/>
        <end position="500"/>
    </location>
</feature>
<dbReference type="AlphaFoldDB" id="A0A812D746"/>
<dbReference type="GO" id="GO:0005525">
    <property type="term" value="F:GTP binding"/>
    <property type="evidence" value="ECO:0007669"/>
    <property type="project" value="UniProtKB-KW"/>
</dbReference>
<comment type="function">
    <text evidence="5">GTPase that associates with pre-60S ribosomal subunits in the nucleolus and is required for their nuclear export and maturation. May promote cell proliferation possibly by increasing p53/TP53 protein levels, and consequently those of its downstream product CDKN1A/p21, and decreasing RPL23A protein levels.</text>
</comment>
<evidence type="ECO:0000256" key="6">
    <source>
        <dbReference type="ARBA" id="ARBA00065814"/>
    </source>
</evidence>
<dbReference type="InterPro" id="IPR012971">
    <property type="entry name" value="NOG2_N_dom"/>
</dbReference>
<accession>A0A812D746</accession>
<comment type="subunit">
    <text evidence="6">Interacts with LYAR and RPL23A. Interacts with the nuclear importin-beta receptor and, at a lower extent, with importin-alpha.</text>
</comment>
<dbReference type="Gene3D" id="1.10.1580.10">
    <property type="match status" value="1"/>
</dbReference>
<dbReference type="Pfam" id="PF01926">
    <property type="entry name" value="MMR_HSR1"/>
    <property type="match status" value="1"/>
</dbReference>
<evidence type="ECO:0000313" key="11">
    <source>
        <dbReference type="Proteomes" id="UP000597762"/>
    </source>
</evidence>
<dbReference type="Gene3D" id="3.40.50.300">
    <property type="entry name" value="P-loop containing nucleotide triphosphate hydrolases"/>
    <property type="match status" value="1"/>
</dbReference>
<dbReference type="EMBL" id="CAHIKZ030002900">
    <property type="protein sequence ID" value="CAE1293594.1"/>
    <property type="molecule type" value="Genomic_DNA"/>
</dbReference>
<dbReference type="FunFam" id="3.40.50.300:FF:000559">
    <property type="entry name" value="Nuclear/nucleolar GTPase 2"/>
    <property type="match status" value="1"/>
</dbReference>
<evidence type="ECO:0000256" key="3">
    <source>
        <dbReference type="ARBA" id="ARBA00023134"/>
    </source>
</evidence>
<gene>
    <name evidence="10" type="ORF">SPHA_49908</name>
</gene>
<keyword evidence="2 7" id="KW-0547">Nucleotide-binding</keyword>
<evidence type="ECO:0000256" key="5">
    <source>
        <dbReference type="ARBA" id="ARBA00054763"/>
    </source>
</evidence>
<feature type="compositionally biased region" description="Polar residues" evidence="8">
    <location>
        <begin position="709"/>
        <end position="718"/>
    </location>
</feature>
<dbReference type="InterPro" id="IPR027417">
    <property type="entry name" value="P-loop_NTPase"/>
</dbReference>
<feature type="compositionally biased region" description="Basic and acidic residues" evidence="8">
    <location>
        <begin position="695"/>
        <end position="705"/>
    </location>
</feature>
<proteinExistence type="inferred from homology"/>
<feature type="compositionally biased region" description="Acidic residues" evidence="8">
    <location>
        <begin position="543"/>
        <end position="559"/>
    </location>
</feature>
<dbReference type="InterPro" id="IPR006073">
    <property type="entry name" value="GTP-bd"/>
</dbReference>
<keyword evidence="3 7" id="KW-0342">GTP-binding</keyword>
<feature type="compositionally biased region" description="Basic and acidic residues" evidence="8">
    <location>
        <begin position="773"/>
        <end position="783"/>
    </location>
</feature>
<dbReference type="PRINTS" id="PR00326">
    <property type="entry name" value="GTP1OBG"/>
</dbReference>
<feature type="compositionally biased region" description="Acidic residues" evidence="8">
    <location>
        <begin position="666"/>
        <end position="679"/>
    </location>
</feature>
<feature type="compositionally biased region" description="Basic and acidic residues" evidence="8">
    <location>
        <begin position="614"/>
        <end position="636"/>
    </location>
</feature>
<comment type="caution">
    <text evidence="10">The sequence shown here is derived from an EMBL/GenBank/DDBJ whole genome shotgun (WGS) entry which is preliminary data.</text>
</comment>
<organism evidence="10 11">
    <name type="scientific">Acanthosepion pharaonis</name>
    <name type="common">Pharaoh cuttlefish</name>
    <name type="synonym">Sepia pharaonis</name>
    <dbReference type="NCBI Taxonomy" id="158019"/>
    <lineage>
        <taxon>Eukaryota</taxon>
        <taxon>Metazoa</taxon>
        <taxon>Spiralia</taxon>
        <taxon>Lophotrochozoa</taxon>
        <taxon>Mollusca</taxon>
        <taxon>Cephalopoda</taxon>
        <taxon>Coleoidea</taxon>
        <taxon>Decapodiformes</taxon>
        <taxon>Sepiida</taxon>
        <taxon>Sepiina</taxon>
        <taxon>Sepiidae</taxon>
        <taxon>Acanthosepion</taxon>
    </lineage>
</organism>
<keyword evidence="11" id="KW-1185">Reference proteome</keyword>
<dbReference type="InterPro" id="IPR030378">
    <property type="entry name" value="G_CP_dom"/>
</dbReference>
<evidence type="ECO:0000256" key="1">
    <source>
        <dbReference type="ARBA" id="ARBA00004604"/>
    </source>
</evidence>
<feature type="compositionally biased region" description="Basic residues" evidence="8">
    <location>
        <begin position="785"/>
        <end position="802"/>
    </location>
</feature>
<feature type="compositionally biased region" description="Basic and acidic residues" evidence="8">
    <location>
        <begin position="644"/>
        <end position="659"/>
    </location>
</feature>
<feature type="region of interest" description="Disordered" evidence="8">
    <location>
        <begin position="743"/>
        <end position="824"/>
    </location>
</feature>
<dbReference type="GO" id="GO:0005730">
    <property type="term" value="C:nucleolus"/>
    <property type="evidence" value="ECO:0007669"/>
    <property type="project" value="UniProtKB-SubCell"/>
</dbReference>
<feature type="compositionally biased region" description="Basic residues" evidence="8">
    <location>
        <begin position="1"/>
        <end position="10"/>
    </location>
</feature>
<protein>
    <recommendedName>
        <fullName evidence="7">Nucleolar GTP-binding protein 2</fullName>
    </recommendedName>
</protein>
<dbReference type="PROSITE" id="PS51721">
    <property type="entry name" value="G_CP"/>
    <property type="match status" value="1"/>
</dbReference>
<feature type="region of interest" description="Disordered" evidence="8">
    <location>
        <begin position="537"/>
        <end position="719"/>
    </location>
</feature>
<sequence length="824" mass="94531">MARFKQKKERKTTDRINKSNHSMNIDRPKADAHGGHNMRDRATIKRLQMYRNYKAKRDSKGKILRPAPFQSWLPSGSVARVEPNRRWFGNTRVVTQTALQSFQDEMQKVKNDPYKMVMRQTKLPISLLNEAARFARPHLLDTESYQVTFGPKAQRKRPNIKAVDLQALLSQAEEQERKYNPENDTDLVVEDDGMRDEAIEMVFKAGQSKRIWNELYKVIDSSDVVVQVLDARDPLGTRCYQIEKYLKAEKGHKQLIFVLNKVDLVPVWVTQKWVTILSAEYPTMAFHASLTNAFGKGALINLLRQFAKLHSDKKQISVGFIGYPNVGKSSIINTLRKKKVCKVAPIAGETKVWQYVTLMRRIYLVDCPGVVYPSGSTPEEIVLKGVVRVEHLKTPEDYIAPILERVRLEYIQRTYKIDQWKSTEDFLEQLAKRCGKLLKGGDPDFNNISKMVLNDWQRGRIPYFVKPPIKENDENDKIEEKTSSMTQKENEPKPIVDSKEAGNAAPKNFAPQVQQNFSKIRVEPEFVADDVQKIELDISRDDSDIEPSDDEDVQDDLKDEEPPLGLVMHNDNEADDDGAQKFVELMTLSASDAVEKPGSNTTTNNSDDDDDKKDEERDTLKLHKDSKDQQSKERTKVGNKVKKTVSDKRKVSKLSDNETKPLSNEGESEEVDDSSEETVLDTQDSCSRLTKKEKKLQLLEKDNNKLQKTFETVPSGSGNFIVMPMREAAEDEDFLYKLRDPIPVDVDSNVSSPAASHSPEKTKEKKKKHRKRKQEDSEGEVKLTAKQRRKLERSERKKKIGHHFYSYANVKNRSNRLRKCDTSD</sequence>
<evidence type="ECO:0000259" key="9">
    <source>
        <dbReference type="PROSITE" id="PS51721"/>
    </source>
</evidence>
<dbReference type="CDD" id="cd01858">
    <property type="entry name" value="NGP_1"/>
    <property type="match status" value="1"/>
</dbReference>
<dbReference type="PANTHER" id="PTHR11089">
    <property type="entry name" value="GTP-BINDING PROTEIN-RELATED"/>
    <property type="match status" value="1"/>
</dbReference>
<dbReference type="Pfam" id="PF08153">
    <property type="entry name" value="NGP1NT"/>
    <property type="match status" value="1"/>
</dbReference>
<evidence type="ECO:0000256" key="4">
    <source>
        <dbReference type="ARBA" id="ARBA00023242"/>
    </source>
</evidence>
<feature type="region of interest" description="Disordered" evidence="8">
    <location>
        <begin position="467"/>
        <end position="512"/>
    </location>
</feature>
<evidence type="ECO:0000256" key="7">
    <source>
        <dbReference type="RuleBase" id="RU364023"/>
    </source>
</evidence>
<feature type="region of interest" description="Disordered" evidence="8">
    <location>
        <begin position="1"/>
        <end position="36"/>
    </location>
</feature>
<dbReference type="Proteomes" id="UP000597762">
    <property type="component" value="Unassembled WGS sequence"/>
</dbReference>
<dbReference type="FunFam" id="1.10.1580.10:FF:000001">
    <property type="entry name" value="Nucleolar GTP-binding protein 2"/>
    <property type="match status" value="1"/>
</dbReference>
<evidence type="ECO:0000256" key="2">
    <source>
        <dbReference type="ARBA" id="ARBA00022741"/>
    </source>
</evidence>
<keyword evidence="4 7" id="KW-0539">Nucleus</keyword>
<name>A0A812D746_ACAPH</name>
<reference evidence="10" key="1">
    <citation type="submission" date="2021-01" db="EMBL/GenBank/DDBJ databases">
        <authorList>
            <person name="Li R."/>
            <person name="Bekaert M."/>
        </authorList>
    </citation>
    <scope>NUCLEOTIDE SEQUENCE</scope>
    <source>
        <strain evidence="10">Farmed</strain>
    </source>
</reference>
<dbReference type="PANTHER" id="PTHR11089:SF9">
    <property type="entry name" value="NUCLEOLAR GTP-BINDING PROTEIN 2"/>
    <property type="match status" value="1"/>
</dbReference>
<dbReference type="SUPFAM" id="SSF52540">
    <property type="entry name" value="P-loop containing nucleoside triphosphate hydrolases"/>
    <property type="match status" value="1"/>
</dbReference>
<dbReference type="InterPro" id="IPR023179">
    <property type="entry name" value="GTP-bd_ortho_bundle_sf"/>
</dbReference>
<evidence type="ECO:0000313" key="10">
    <source>
        <dbReference type="EMBL" id="CAE1293594.1"/>
    </source>
</evidence>
<comment type="subcellular location">
    <subcellularLocation>
        <location evidence="1 7">Nucleus</location>
        <location evidence="1 7">Nucleolus</location>
    </subcellularLocation>
</comment>
<evidence type="ECO:0000256" key="8">
    <source>
        <dbReference type="SAM" id="MobiDB-lite"/>
    </source>
</evidence>
<comment type="similarity">
    <text evidence="7">Belongs to the TRAFAC class YlqF/YawG GTPase family. NOG2 subfamily.</text>
</comment>
<dbReference type="InterPro" id="IPR024929">
    <property type="entry name" value="GNL2_CP_dom"/>
</dbReference>
<dbReference type="OrthoDB" id="444945at2759"/>
<feature type="domain" description="CP-type G" evidence="9">
    <location>
        <begin position="212"/>
        <end position="373"/>
    </location>
</feature>
<feature type="compositionally biased region" description="Basic and acidic residues" evidence="8">
    <location>
        <begin position="24"/>
        <end position="36"/>
    </location>
</feature>